<reference evidence="1 2" key="1">
    <citation type="submission" date="2018-06" db="EMBL/GenBank/DDBJ databases">
        <title>Comparative genomics of downy mildews reveals potential adaptations to biotrophy.</title>
        <authorList>
            <person name="Fletcher K."/>
            <person name="Klosterman S.J."/>
            <person name="Derevnina L."/>
            <person name="Martin F."/>
            <person name="Koike S."/>
            <person name="Reyes Chin-Wo S."/>
            <person name="Mou B."/>
            <person name="Michelmore R."/>
        </authorList>
    </citation>
    <scope>NUCLEOTIDE SEQUENCE [LARGE SCALE GENOMIC DNA]</scope>
    <source>
        <strain evidence="1 2">R14</strain>
    </source>
</reference>
<protein>
    <submittedName>
        <fullName evidence="1">Uncharacterized protein</fullName>
    </submittedName>
</protein>
<dbReference type="Proteomes" id="UP000282087">
    <property type="component" value="Unassembled WGS sequence"/>
</dbReference>
<name>A0A3M6VC54_9STRA</name>
<dbReference type="EMBL" id="QLLG01000350">
    <property type="protein sequence ID" value="RMX63947.1"/>
    <property type="molecule type" value="Genomic_DNA"/>
</dbReference>
<evidence type="ECO:0000313" key="2">
    <source>
        <dbReference type="Proteomes" id="UP000282087"/>
    </source>
</evidence>
<sequence>MRQHFGIGIGKEEEPDDDTKLEILGIKCSKRLTQSSKAYKLLTTRNSKAFFSSPLRHLRHHYTLIALSPT</sequence>
<comment type="caution">
    <text evidence="1">The sequence shown here is derived from an EMBL/GenBank/DDBJ whole genome shotgun (WGS) entry which is preliminary data.</text>
</comment>
<gene>
    <name evidence="1" type="ORF">DD238_004860</name>
</gene>
<organism evidence="1 2">
    <name type="scientific">Peronospora effusa</name>
    <dbReference type="NCBI Taxonomy" id="542832"/>
    <lineage>
        <taxon>Eukaryota</taxon>
        <taxon>Sar</taxon>
        <taxon>Stramenopiles</taxon>
        <taxon>Oomycota</taxon>
        <taxon>Peronosporomycetes</taxon>
        <taxon>Peronosporales</taxon>
        <taxon>Peronosporaceae</taxon>
        <taxon>Peronospora</taxon>
    </lineage>
</organism>
<keyword evidence="2" id="KW-1185">Reference proteome</keyword>
<proteinExistence type="predicted"/>
<evidence type="ECO:0000313" key="1">
    <source>
        <dbReference type="EMBL" id="RMX63947.1"/>
    </source>
</evidence>
<accession>A0A3M6VC54</accession>
<dbReference type="AlphaFoldDB" id="A0A3M6VC54"/>